<reference evidence="2" key="2">
    <citation type="submission" date="2025-09" db="UniProtKB">
        <authorList>
            <consortium name="Ensembl"/>
        </authorList>
    </citation>
    <scope>IDENTIFICATION</scope>
</reference>
<protein>
    <submittedName>
        <fullName evidence="2">Uncharacterized protein</fullName>
    </submittedName>
</protein>
<reference evidence="2" key="1">
    <citation type="submission" date="2025-08" db="UniProtKB">
        <authorList>
            <consortium name="Ensembl"/>
        </authorList>
    </citation>
    <scope>IDENTIFICATION</scope>
</reference>
<accession>A0A8D2DNX5</accession>
<dbReference type="Ensembl" id="ENSSVLT00005029663.1">
    <property type="protein sequence ID" value="ENSSVLP00005026679.1"/>
    <property type="gene ID" value="ENSSVLG00005021128.1"/>
</dbReference>
<evidence type="ECO:0000313" key="2">
    <source>
        <dbReference type="Ensembl" id="ENSSVLP00005026679.1"/>
    </source>
</evidence>
<evidence type="ECO:0000256" key="1">
    <source>
        <dbReference type="SAM" id="MobiDB-lite"/>
    </source>
</evidence>
<sequence length="89" mass="9346">VWSGQVARPGLVQLGCAAPGSLHGEQESGPGLAGPVLQPPAPETSPRGPGVPDSMMLLTFPHYVKNLKLSIDSQSVGWSNMFLVLRDVL</sequence>
<evidence type="ECO:0000313" key="3">
    <source>
        <dbReference type="Proteomes" id="UP000694564"/>
    </source>
</evidence>
<proteinExistence type="predicted"/>
<feature type="region of interest" description="Disordered" evidence="1">
    <location>
        <begin position="18"/>
        <end position="53"/>
    </location>
</feature>
<dbReference type="AlphaFoldDB" id="A0A8D2DNX5"/>
<organism evidence="2 3">
    <name type="scientific">Sciurus vulgaris</name>
    <name type="common">Eurasian red squirrel</name>
    <dbReference type="NCBI Taxonomy" id="55149"/>
    <lineage>
        <taxon>Eukaryota</taxon>
        <taxon>Metazoa</taxon>
        <taxon>Chordata</taxon>
        <taxon>Craniata</taxon>
        <taxon>Vertebrata</taxon>
        <taxon>Euteleostomi</taxon>
        <taxon>Mammalia</taxon>
        <taxon>Eutheria</taxon>
        <taxon>Euarchontoglires</taxon>
        <taxon>Glires</taxon>
        <taxon>Rodentia</taxon>
        <taxon>Sciuromorpha</taxon>
        <taxon>Sciuridae</taxon>
        <taxon>Sciurinae</taxon>
        <taxon>Sciurini</taxon>
        <taxon>Sciurus</taxon>
    </lineage>
</organism>
<name>A0A8D2DNX5_SCIVU</name>
<dbReference type="Proteomes" id="UP000694564">
    <property type="component" value="Chromosome 12"/>
</dbReference>
<keyword evidence="3" id="KW-1185">Reference proteome</keyword>